<reference evidence="3" key="1">
    <citation type="submission" date="2016-09" db="EMBL/GenBank/DDBJ databases">
        <title>Draft genome sequence of a novel species of the family Streptococcaceae isolated from flowers.</title>
        <authorList>
            <person name="Chuah L.-O."/>
            <person name="Yap K.-P."/>
            <person name="Thong K.L."/>
            <person name="Liong M.T."/>
            <person name="Ahmad R."/>
            <person name="Rusul G."/>
        </authorList>
    </citation>
    <scope>NUCLEOTIDE SEQUENCE [LARGE SCALE GENOMIC DNA]</scope>
    <source>
        <strain evidence="3">DF1</strain>
    </source>
</reference>
<comment type="caution">
    <text evidence="2">The sequence shown here is derived from an EMBL/GenBank/DDBJ whole genome shotgun (WGS) entry which is preliminary data.</text>
</comment>
<dbReference type="SUPFAM" id="SSF46689">
    <property type="entry name" value="Homeodomain-like"/>
    <property type="match status" value="1"/>
</dbReference>
<dbReference type="Gene3D" id="1.10.10.2840">
    <property type="entry name" value="PucR C-terminal helix-turn-helix domain"/>
    <property type="match status" value="1"/>
</dbReference>
<protein>
    <recommendedName>
        <fullName evidence="1">PucR C-terminal helix-turn-helix domain-containing protein</fullName>
    </recommendedName>
</protein>
<evidence type="ECO:0000313" key="2">
    <source>
        <dbReference type="EMBL" id="OFI48619.1"/>
    </source>
</evidence>
<dbReference type="EMBL" id="MKIR01000024">
    <property type="protein sequence ID" value="OFI48619.1"/>
    <property type="molecule type" value="Genomic_DNA"/>
</dbReference>
<dbReference type="RefSeq" id="WP_070793012.1">
    <property type="nucleotide sequence ID" value="NZ_MKIR01000024.1"/>
</dbReference>
<accession>A0A1E8GK55</accession>
<dbReference type="PRINTS" id="PR01590">
    <property type="entry name" value="HTHFIS"/>
</dbReference>
<evidence type="ECO:0000313" key="3">
    <source>
        <dbReference type="Proteomes" id="UP000178622"/>
    </source>
</evidence>
<feature type="domain" description="PucR C-terminal helix-turn-helix" evidence="1">
    <location>
        <begin position="198"/>
        <end position="239"/>
    </location>
</feature>
<dbReference type="STRING" id="1859473.BG261_06905"/>
<evidence type="ECO:0000259" key="1">
    <source>
        <dbReference type="Pfam" id="PF13556"/>
    </source>
</evidence>
<dbReference type="Pfam" id="PF13556">
    <property type="entry name" value="HTH_30"/>
    <property type="match status" value="1"/>
</dbReference>
<dbReference type="InterPro" id="IPR025736">
    <property type="entry name" value="PucR_C-HTH_dom"/>
</dbReference>
<dbReference type="InterPro" id="IPR002197">
    <property type="entry name" value="HTH_Fis"/>
</dbReference>
<sequence>MITYEQFKKIFPQTMETSDEESKCLKLQLADSLAYLDTNTLSTRERELLATIFPSKPAPDIFSNLPLGYYRILYFKTDNINELSEILRSLVPDIFRQEKNIYLEEYTAENLSVSEYEEIFEAIKNDFGLDFTYYIGNFSQSTELPDIYLQESEIFEKGYENIQDFALTLLRNPLIENNLIMANLDFRLSQDGDTKEIISALYQSKANQNQAAKSLFIHRNTLLQKIKKIERKYGIKLDATGVVIYQALLNN</sequence>
<organism evidence="2 3">
    <name type="scientific">Floricoccus tropicus</name>
    <dbReference type="NCBI Taxonomy" id="1859473"/>
    <lineage>
        <taxon>Bacteria</taxon>
        <taxon>Bacillati</taxon>
        <taxon>Bacillota</taxon>
        <taxon>Bacilli</taxon>
        <taxon>Lactobacillales</taxon>
        <taxon>Streptococcaceae</taxon>
        <taxon>Floricoccus</taxon>
    </lineage>
</organism>
<gene>
    <name evidence="2" type="ORF">BG261_06905</name>
</gene>
<dbReference type="Proteomes" id="UP000178622">
    <property type="component" value="Unassembled WGS sequence"/>
</dbReference>
<keyword evidence="3" id="KW-1185">Reference proteome</keyword>
<dbReference type="AlphaFoldDB" id="A0A1E8GK55"/>
<proteinExistence type="predicted"/>
<dbReference type="InterPro" id="IPR009057">
    <property type="entry name" value="Homeodomain-like_sf"/>
</dbReference>
<dbReference type="GO" id="GO:0043565">
    <property type="term" value="F:sequence-specific DNA binding"/>
    <property type="evidence" value="ECO:0007669"/>
    <property type="project" value="InterPro"/>
</dbReference>
<name>A0A1E8GK55_9LACT</name>
<dbReference type="OrthoDB" id="9792148at2"/>
<dbReference type="InterPro" id="IPR042070">
    <property type="entry name" value="PucR_C-HTH_sf"/>
</dbReference>